<dbReference type="Gene3D" id="1.10.10.2840">
    <property type="entry name" value="PucR C-terminal helix-turn-helix domain"/>
    <property type="match status" value="1"/>
</dbReference>
<evidence type="ECO:0000313" key="5">
    <source>
        <dbReference type="EMBL" id="XFO75496.1"/>
    </source>
</evidence>
<organism evidence="5 6">
    <name type="scientific">Sporomusa acidovorans (strain ATCC 49682 / DSM 3132 / Mol)</name>
    <dbReference type="NCBI Taxonomy" id="1123286"/>
    <lineage>
        <taxon>Bacteria</taxon>
        <taxon>Bacillati</taxon>
        <taxon>Bacillota</taxon>
        <taxon>Negativicutes</taxon>
        <taxon>Selenomonadales</taxon>
        <taxon>Sporomusaceae</taxon>
        <taxon>Sporomusa</taxon>
    </lineage>
</organism>
<dbReference type="InterPro" id="IPR051448">
    <property type="entry name" value="CdaR-like_regulators"/>
</dbReference>
<reference evidence="5" key="1">
    <citation type="submission" date="2024-05" db="EMBL/GenBank/DDBJ databases">
        <title>Isolation and characterization of Sporomusa carbonis sp. nov., a carboxydotrophic hydrogenogen in the genus of Sporomusa isolated from a charcoal burning pile.</title>
        <authorList>
            <person name="Boeer T."/>
            <person name="Rosenbaum F."/>
            <person name="Eysell L."/>
            <person name="Mueller V."/>
            <person name="Daniel R."/>
            <person name="Poehlein A."/>
        </authorList>
    </citation>
    <scope>NUCLEOTIDE SEQUENCE [LARGE SCALE GENOMIC DNA]</scope>
    <source>
        <strain evidence="5">DSM 3132</strain>
    </source>
</reference>
<accession>A0ABZ3JBL2</accession>
<dbReference type="PANTHER" id="PTHR33744">
    <property type="entry name" value="CARBOHYDRATE DIACID REGULATOR"/>
    <property type="match status" value="1"/>
</dbReference>
<dbReference type="InterPro" id="IPR012914">
    <property type="entry name" value="PucR_dom"/>
</dbReference>
<name>A0ABZ3JBL2_SPOA4</name>
<dbReference type="SUPFAM" id="SSF46689">
    <property type="entry name" value="Homeodomain-like"/>
    <property type="match status" value="1"/>
</dbReference>
<dbReference type="InterPro" id="IPR041522">
    <property type="entry name" value="CdaR_GGDEF"/>
</dbReference>
<dbReference type="InterPro" id="IPR025736">
    <property type="entry name" value="PucR_C-HTH_dom"/>
</dbReference>
<dbReference type="Pfam" id="PF07905">
    <property type="entry name" value="PucR"/>
    <property type="match status" value="1"/>
</dbReference>
<dbReference type="PANTHER" id="PTHR33744:SF1">
    <property type="entry name" value="DNA-BINDING TRANSCRIPTIONAL ACTIVATOR ADER"/>
    <property type="match status" value="1"/>
</dbReference>
<dbReference type="InterPro" id="IPR042070">
    <property type="entry name" value="PucR_C-HTH_sf"/>
</dbReference>
<sequence>MEATVENILKLPEFGGSKIVSGFQGSKNIVRCIDVMEMHKDLGRWVREGEVLLTCAFSTQKDAAALCQLIQEMSQAKCAALALKVERFLGTIPAEMIKLSNELGLPVIDLVTDNPYMEVAAAVNNFIMNYQQEKLKWSVSIHKELSKLVLANRGLQDIVDSISTIGDCYVVIQDAWGRLLAEAGKRGSFRQIRKTLPITFDQTEIGIVSLYKDAEKIGELDAVILEHAATVAALQLFKQRVLSETEYRSRADFIYDLIAGNIVDKELIFSRSRFLKIEPESAWGLVVAEFTGSGKCGRPLGEAEIEAIKTELLKIAIATFEKNAINTVRNDKLIILFPVVYTNDKQESEKTACMLAQSLHSGISTALPSIIATVGIGNICQSLQEIRKSFDQAVKAIRIGGAIFGQNRVISINDLGIFQLLSPMKDQPDLRAVISRWIGTVIDYDREKGTSLLDTLEVYLDTNRNMLATAKRLFIHRNTLRYRIDKLKKLLGTTLDNPENHLQILMSVKLWKITR</sequence>
<feature type="domain" description="Purine catabolism PurC-like" evidence="2">
    <location>
        <begin position="8"/>
        <end position="127"/>
    </location>
</feature>
<evidence type="ECO:0000259" key="4">
    <source>
        <dbReference type="Pfam" id="PF17853"/>
    </source>
</evidence>
<evidence type="ECO:0000313" key="6">
    <source>
        <dbReference type="Proteomes" id="UP000216052"/>
    </source>
</evidence>
<evidence type="ECO:0000259" key="3">
    <source>
        <dbReference type="Pfam" id="PF13556"/>
    </source>
</evidence>
<feature type="domain" description="PucR C-terminal helix-turn-helix" evidence="3">
    <location>
        <begin position="452"/>
        <end position="509"/>
    </location>
</feature>
<proteinExistence type="inferred from homology"/>
<dbReference type="EMBL" id="CP155571">
    <property type="protein sequence ID" value="XFO75496.1"/>
    <property type="molecule type" value="Genomic_DNA"/>
</dbReference>
<dbReference type="Pfam" id="PF17853">
    <property type="entry name" value="GGDEF_2"/>
    <property type="match status" value="1"/>
</dbReference>
<keyword evidence="6" id="KW-1185">Reference proteome</keyword>
<protein>
    <submittedName>
        <fullName evidence="5">Purine catabolism regulatory protein</fullName>
    </submittedName>
</protein>
<dbReference type="RefSeq" id="WP_093796899.1">
    <property type="nucleotide sequence ID" value="NZ_CP155571.1"/>
</dbReference>
<dbReference type="InterPro" id="IPR009057">
    <property type="entry name" value="Homeodomain-like_sf"/>
</dbReference>
<feature type="domain" description="CdaR GGDEF-like" evidence="4">
    <location>
        <begin position="265"/>
        <end position="399"/>
    </location>
</feature>
<dbReference type="Proteomes" id="UP000216052">
    <property type="component" value="Chromosome"/>
</dbReference>
<comment type="similarity">
    <text evidence="1">Belongs to the CdaR family.</text>
</comment>
<dbReference type="Pfam" id="PF13556">
    <property type="entry name" value="HTH_30"/>
    <property type="match status" value="1"/>
</dbReference>
<gene>
    <name evidence="5" type="primary">pucR</name>
    <name evidence="5" type="ORF">SPACI_056170</name>
</gene>
<evidence type="ECO:0000256" key="1">
    <source>
        <dbReference type="ARBA" id="ARBA00006754"/>
    </source>
</evidence>
<evidence type="ECO:0000259" key="2">
    <source>
        <dbReference type="Pfam" id="PF07905"/>
    </source>
</evidence>